<dbReference type="AlphaFoldDB" id="A0A8J2RHV0"/>
<dbReference type="GO" id="GO:0016042">
    <property type="term" value="P:lipid catabolic process"/>
    <property type="evidence" value="ECO:0007669"/>
    <property type="project" value="UniProtKB-KW"/>
</dbReference>
<evidence type="ECO:0000313" key="8">
    <source>
        <dbReference type="EMBL" id="CAH0102279.1"/>
    </source>
</evidence>
<dbReference type="SUPFAM" id="SSF53474">
    <property type="entry name" value="alpha/beta-Hydrolases"/>
    <property type="match status" value="1"/>
</dbReference>
<dbReference type="GO" id="GO:0016787">
    <property type="term" value="F:hydrolase activity"/>
    <property type="evidence" value="ECO:0007669"/>
    <property type="project" value="UniProtKB-KW"/>
</dbReference>
<dbReference type="Pfam" id="PF04083">
    <property type="entry name" value="Abhydro_lipase"/>
    <property type="match status" value="1"/>
</dbReference>
<sequence>MLERAVAVPILEVMNCRIPAVMCFTLILVKVQLCWSLDLIRTNHNRHNPFHRNFDYPRLANNQYKLQIANNPLFDEVIQSYTAKAQQKDKTPLPDNPEARMTSIEIITSRGYPAETYSVVTKDGYILELHRIPHGKASSTVSGYGKPVLLQHGFGGSSADWLISPTDRNTAFQLADLGFDIWISNARGNTYSRKHQHLDPSEEAFWNFSWDEMGKYDLPAVIDFILAKNGNPEGKLSYIGYSMGASMFFVAMINDPDLNSKIEVMIALGPAVSLANIASPVIRAFAPFVKYVEFLFRILRIRNFMFNDMRFNKMRKSYCLQSYLRAAICRNILFLIVGHDNGHFDLDLLPVIDGHIPAGTSVRTGAHFAMNYNSGESFSAYDYGYFGNLRHYGKLRPPSYDLSKVTSPVYLFYGSSDYLSTSEDATWLSRKLPNLKELIKVDDNYYNHFDFLWAKDNNRLINKRIISILPSPT</sequence>
<dbReference type="Gene3D" id="3.40.50.1820">
    <property type="entry name" value="alpha/beta hydrolase"/>
    <property type="match status" value="1"/>
</dbReference>
<evidence type="ECO:0000259" key="7">
    <source>
        <dbReference type="Pfam" id="PF04083"/>
    </source>
</evidence>
<evidence type="ECO:0000256" key="6">
    <source>
        <dbReference type="ARBA" id="ARBA00023180"/>
    </source>
</evidence>
<evidence type="ECO:0000256" key="4">
    <source>
        <dbReference type="ARBA" id="ARBA00022963"/>
    </source>
</evidence>
<dbReference type="InterPro" id="IPR006693">
    <property type="entry name" value="AB_hydrolase_lipase"/>
</dbReference>
<keyword evidence="4" id="KW-0442">Lipid degradation</keyword>
<evidence type="ECO:0000256" key="5">
    <source>
        <dbReference type="ARBA" id="ARBA00023098"/>
    </source>
</evidence>
<dbReference type="EMBL" id="CAKKLH010000079">
    <property type="protein sequence ID" value="CAH0102279.1"/>
    <property type="molecule type" value="Genomic_DNA"/>
</dbReference>
<evidence type="ECO:0000256" key="2">
    <source>
        <dbReference type="ARBA" id="ARBA00022729"/>
    </source>
</evidence>
<dbReference type="Proteomes" id="UP000789390">
    <property type="component" value="Unassembled WGS sequence"/>
</dbReference>
<keyword evidence="5" id="KW-0443">Lipid metabolism</keyword>
<accession>A0A8J2RHV0</accession>
<keyword evidence="2" id="KW-0732">Signal</keyword>
<keyword evidence="9" id="KW-1185">Reference proteome</keyword>
<reference evidence="8" key="1">
    <citation type="submission" date="2021-11" db="EMBL/GenBank/DDBJ databases">
        <authorList>
            <person name="Schell T."/>
        </authorList>
    </citation>
    <scope>NUCLEOTIDE SEQUENCE</scope>
    <source>
        <strain evidence="8">M5</strain>
    </source>
</reference>
<dbReference type="PANTHER" id="PTHR11005">
    <property type="entry name" value="LYSOSOMAL ACID LIPASE-RELATED"/>
    <property type="match status" value="1"/>
</dbReference>
<keyword evidence="3" id="KW-0378">Hydrolase</keyword>
<protein>
    <recommendedName>
        <fullName evidence="7">Partial AB-hydrolase lipase domain-containing protein</fullName>
    </recommendedName>
</protein>
<name>A0A8J2RHV0_9CRUS</name>
<organism evidence="8 9">
    <name type="scientific">Daphnia galeata</name>
    <dbReference type="NCBI Taxonomy" id="27404"/>
    <lineage>
        <taxon>Eukaryota</taxon>
        <taxon>Metazoa</taxon>
        <taxon>Ecdysozoa</taxon>
        <taxon>Arthropoda</taxon>
        <taxon>Crustacea</taxon>
        <taxon>Branchiopoda</taxon>
        <taxon>Diplostraca</taxon>
        <taxon>Cladocera</taxon>
        <taxon>Anomopoda</taxon>
        <taxon>Daphniidae</taxon>
        <taxon>Daphnia</taxon>
    </lineage>
</organism>
<dbReference type="OrthoDB" id="9974421at2759"/>
<evidence type="ECO:0000256" key="1">
    <source>
        <dbReference type="ARBA" id="ARBA00010701"/>
    </source>
</evidence>
<keyword evidence="6" id="KW-0325">Glycoprotein</keyword>
<dbReference type="FunFam" id="3.40.50.1820:FF:000021">
    <property type="entry name" value="Lipase"/>
    <property type="match status" value="1"/>
</dbReference>
<comment type="similarity">
    <text evidence="1">Belongs to the AB hydrolase superfamily. Lipase family.</text>
</comment>
<evidence type="ECO:0000313" key="9">
    <source>
        <dbReference type="Proteomes" id="UP000789390"/>
    </source>
</evidence>
<evidence type="ECO:0000256" key="3">
    <source>
        <dbReference type="ARBA" id="ARBA00022801"/>
    </source>
</evidence>
<gene>
    <name evidence="8" type="ORF">DGAL_LOCUS4672</name>
</gene>
<feature type="domain" description="Partial AB-hydrolase lipase" evidence="7">
    <location>
        <begin position="105"/>
        <end position="164"/>
    </location>
</feature>
<dbReference type="InterPro" id="IPR029058">
    <property type="entry name" value="AB_hydrolase_fold"/>
</dbReference>
<proteinExistence type="inferred from homology"/>
<comment type="caution">
    <text evidence="8">The sequence shown here is derived from an EMBL/GenBank/DDBJ whole genome shotgun (WGS) entry which is preliminary data.</text>
</comment>